<accession>A0A7S2VRM7</accession>
<protein>
    <recommendedName>
        <fullName evidence="3">PAS domain-containing protein</fullName>
    </recommendedName>
</protein>
<evidence type="ECO:0000313" key="2">
    <source>
        <dbReference type="EMBL" id="CAD9646199.1"/>
    </source>
</evidence>
<feature type="region of interest" description="Disordered" evidence="1">
    <location>
        <begin position="321"/>
        <end position="409"/>
    </location>
</feature>
<name>A0A7S2VRM7_9DINO</name>
<organism evidence="2">
    <name type="scientific">Zooxanthella nutricula</name>
    <dbReference type="NCBI Taxonomy" id="1333877"/>
    <lineage>
        <taxon>Eukaryota</taxon>
        <taxon>Sar</taxon>
        <taxon>Alveolata</taxon>
        <taxon>Dinophyceae</taxon>
        <taxon>Peridiniales</taxon>
        <taxon>Peridiniales incertae sedis</taxon>
        <taxon>Zooxanthella</taxon>
    </lineage>
</organism>
<gene>
    <name evidence="2" type="ORF">BRAN1462_LOCUS64021</name>
</gene>
<proteinExistence type="predicted"/>
<dbReference type="EMBL" id="HBGW01101164">
    <property type="protein sequence ID" value="CAD9646199.1"/>
    <property type="molecule type" value="Transcribed_RNA"/>
</dbReference>
<evidence type="ECO:0000256" key="1">
    <source>
        <dbReference type="SAM" id="MobiDB-lite"/>
    </source>
</evidence>
<sequence>MATPGPPERDPPKLAETEEQLIQSELWSGVCHHLPVALGLAVLWASSVPTRTLLCVAAGLLSTSMAHAMLAIRQNDLGTLRKSAVRQEYFDNASRLCVHALGLAFYPENDVLRMACAFHMPVEAARFSRSSLKRFLAGNLALVFWRYRSDLFGEGLAYVVPALLMSHLVLEISTMRQQSDAKSISLLKFHHRNHCKLAEDTIRNVVGCFCEASVALSPDLKLVEASPSLSTMLNRHADKGKVFSDFIHKADAVKYRDFTTQIMREASCGAFCQVPMVQSIRLHLETSLSTRVAANLYHAYFEDVNGKPMLLVGVCEAWTPPSRQRRASPTGAARGRPCSRALDGRVARRLEPRAPEHDAAAQRTPAPALGGPTLVRPFSVDAADARSASASSISSTQSRSSRVDSPRPYVLVRPEFTKASLRTRLGVQS</sequence>
<feature type="compositionally biased region" description="Low complexity" evidence="1">
    <location>
        <begin position="379"/>
        <end position="400"/>
    </location>
</feature>
<reference evidence="2" key="1">
    <citation type="submission" date="2021-01" db="EMBL/GenBank/DDBJ databases">
        <authorList>
            <person name="Corre E."/>
            <person name="Pelletier E."/>
            <person name="Niang G."/>
            <person name="Scheremetjew M."/>
            <person name="Finn R."/>
            <person name="Kale V."/>
            <person name="Holt S."/>
            <person name="Cochrane G."/>
            <person name="Meng A."/>
            <person name="Brown T."/>
            <person name="Cohen L."/>
        </authorList>
    </citation>
    <scope>NUCLEOTIDE SEQUENCE</scope>
    <source>
        <strain evidence="2">RCC3387</strain>
    </source>
</reference>
<evidence type="ECO:0008006" key="3">
    <source>
        <dbReference type="Google" id="ProtNLM"/>
    </source>
</evidence>
<feature type="compositionally biased region" description="Basic and acidic residues" evidence="1">
    <location>
        <begin position="342"/>
        <end position="360"/>
    </location>
</feature>
<dbReference type="AlphaFoldDB" id="A0A7S2VRM7"/>